<keyword evidence="3" id="KW-1185">Reference proteome</keyword>
<evidence type="ECO:0000256" key="1">
    <source>
        <dbReference type="SAM" id="MobiDB-lite"/>
    </source>
</evidence>
<organism evidence="2 3">
    <name type="scientific">Hohenbuehelia grisea</name>
    <dbReference type="NCBI Taxonomy" id="104357"/>
    <lineage>
        <taxon>Eukaryota</taxon>
        <taxon>Fungi</taxon>
        <taxon>Dikarya</taxon>
        <taxon>Basidiomycota</taxon>
        <taxon>Agaricomycotina</taxon>
        <taxon>Agaricomycetes</taxon>
        <taxon>Agaricomycetidae</taxon>
        <taxon>Agaricales</taxon>
        <taxon>Pleurotineae</taxon>
        <taxon>Pleurotaceae</taxon>
        <taxon>Hohenbuehelia</taxon>
    </lineage>
</organism>
<evidence type="ECO:0008006" key="4">
    <source>
        <dbReference type="Google" id="ProtNLM"/>
    </source>
</evidence>
<evidence type="ECO:0000313" key="3">
    <source>
        <dbReference type="Proteomes" id="UP001556367"/>
    </source>
</evidence>
<evidence type="ECO:0000313" key="2">
    <source>
        <dbReference type="EMBL" id="KAL0948437.1"/>
    </source>
</evidence>
<feature type="compositionally biased region" description="Pro residues" evidence="1">
    <location>
        <begin position="79"/>
        <end position="94"/>
    </location>
</feature>
<reference evidence="3" key="1">
    <citation type="submission" date="2024-06" db="EMBL/GenBank/DDBJ databases">
        <title>Multi-omics analyses provide insights into the biosynthesis of the anticancer antibiotic pleurotin in Hohenbuehelia grisea.</title>
        <authorList>
            <person name="Weaver J.A."/>
            <person name="Alberti F."/>
        </authorList>
    </citation>
    <scope>NUCLEOTIDE SEQUENCE [LARGE SCALE GENOMIC DNA]</scope>
    <source>
        <strain evidence="3">T-177</strain>
    </source>
</reference>
<proteinExistence type="predicted"/>
<dbReference type="EMBL" id="JASNQZ010000014">
    <property type="protein sequence ID" value="KAL0948437.1"/>
    <property type="molecule type" value="Genomic_DNA"/>
</dbReference>
<name>A0ABR3IYX0_9AGAR</name>
<dbReference type="Proteomes" id="UP001556367">
    <property type="component" value="Unassembled WGS sequence"/>
</dbReference>
<sequence length="102" mass="10937">MVFLSEKLATVLIAVVFLFPLVLATPFRISTGVSSGRKAGPPDWKGSNPTPPEGLPIVVGHPEDEEAQNGHGRPHNRGLPPPDWNRPTNPPTNPPVFGSDED</sequence>
<accession>A0ABR3IYX0</accession>
<comment type="caution">
    <text evidence="2">The sequence shown here is derived from an EMBL/GenBank/DDBJ whole genome shotgun (WGS) entry which is preliminary data.</text>
</comment>
<feature type="region of interest" description="Disordered" evidence="1">
    <location>
        <begin position="30"/>
        <end position="102"/>
    </location>
</feature>
<gene>
    <name evidence="2" type="ORF">HGRIS_011014</name>
</gene>
<protein>
    <recommendedName>
        <fullName evidence="4">Secreted protein</fullName>
    </recommendedName>
</protein>